<evidence type="ECO:0000313" key="2">
    <source>
        <dbReference type="Proteomes" id="UP000005837"/>
    </source>
</evidence>
<protein>
    <submittedName>
        <fullName evidence="1">Uncharacterized protein</fullName>
    </submittedName>
</protein>
<dbReference type="Proteomes" id="UP000005837">
    <property type="component" value="Unassembled WGS sequence"/>
</dbReference>
<dbReference type="HOGENOM" id="CLU_3199220_0_0_4"/>
<gene>
    <name evidence="1" type="ORF">EIKCOROL_00616</name>
</gene>
<comment type="caution">
    <text evidence="1">The sequence shown here is derived from an EMBL/GenBank/DDBJ whole genome shotgun (WGS) entry which is preliminary data.</text>
</comment>
<evidence type="ECO:0000313" key="1">
    <source>
        <dbReference type="EMBL" id="EEG24843.1"/>
    </source>
</evidence>
<proteinExistence type="predicted"/>
<sequence>MNRILRIRCGGSLKVVSGCFCFRRRGSCCGLDCCSRYFDFQVAST</sequence>
<dbReference type="AlphaFoldDB" id="C0DTD8"/>
<dbReference type="EMBL" id="ACEA01000012">
    <property type="protein sequence ID" value="EEG24843.1"/>
    <property type="molecule type" value="Genomic_DNA"/>
</dbReference>
<reference evidence="1 2" key="1">
    <citation type="submission" date="2009-01" db="EMBL/GenBank/DDBJ databases">
        <authorList>
            <person name="Fulton L."/>
            <person name="Clifton S."/>
            <person name="Chinwalla A.T."/>
            <person name="Mitreva M."/>
            <person name="Sodergren E."/>
            <person name="Weinstock G."/>
            <person name="Clifton S."/>
            <person name="Dooling D.J."/>
            <person name="Fulton B."/>
            <person name="Minx P."/>
            <person name="Pepin K.H."/>
            <person name="Johnson M."/>
            <person name="Bhonagiri V."/>
            <person name="Nash W.E."/>
            <person name="Mardis E.R."/>
            <person name="Wilson R.K."/>
        </authorList>
    </citation>
    <scope>NUCLEOTIDE SEQUENCE [LARGE SCALE GENOMIC DNA]</scope>
    <source>
        <strain evidence="1 2">ATCC 23834</strain>
    </source>
</reference>
<name>C0DTD8_EIKCO</name>
<organism evidence="1 2">
    <name type="scientific">Eikenella corrodens ATCC 23834</name>
    <dbReference type="NCBI Taxonomy" id="546274"/>
    <lineage>
        <taxon>Bacteria</taxon>
        <taxon>Pseudomonadati</taxon>
        <taxon>Pseudomonadota</taxon>
        <taxon>Betaproteobacteria</taxon>
        <taxon>Neisseriales</taxon>
        <taxon>Neisseriaceae</taxon>
        <taxon>Eikenella</taxon>
    </lineage>
</organism>
<accession>C0DTD8</accession>